<comment type="caution">
    <text evidence="2">The sequence shown here is derived from an EMBL/GenBank/DDBJ whole genome shotgun (WGS) entry which is preliminary data.</text>
</comment>
<dbReference type="RefSeq" id="WP_265984186.1">
    <property type="nucleotide sequence ID" value="NZ_JAPHAV010000002.1"/>
</dbReference>
<protein>
    <submittedName>
        <fullName evidence="2">Uncharacterized protein</fullName>
    </submittedName>
</protein>
<feature type="coiled-coil region" evidence="1">
    <location>
        <begin position="30"/>
        <end position="57"/>
    </location>
</feature>
<evidence type="ECO:0000313" key="2">
    <source>
        <dbReference type="EMBL" id="MCX2696723.1"/>
    </source>
</evidence>
<name>A0ABT3QM82_9HYPH</name>
<gene>
    <name evidence="2" type="ORF">OPR82_08040</name>
</gene>
<reference evidence="2 3" key="1">
    <citation type="submission" date="2022-11" db="EMBL/GenBank/DDBJ databases">
        <title>Brucella sp. YY2X, whole genome shotgun sequencing project.</title>
        <authorList>
            <person name="Yang Y."/>
        </authorList>
    </citation>
    <scope>NUCLEOTIDE SEQUENCE [LARGE SCALE GENOMIC DNA]</scope>
    <source>
        <strain evidence="2 3">YY2X</strain>
    </source>
</reference>
<accession>A0ABT3QM82</accession>
<dbReference type="Proteomes" id="UP001301216">
    <property type="component" value="Unassembled WGS sequence"/>
</dbReference>
<dbReference type="EMBL" id="JAPHAV010000002">
    <property type="protein sequence ID" value="MCX2696723.1"/>
    <property type="molecule type" value="Genomic_DNA"/>
</dbReference>
<evidence type="ECO:0000256" key="1">
    <source>
        <dbReference type="SAM" id="Coils"/>
    </source>
</evidence>
<sequence>MSFKNFGEACDALIKAIPPGKEQIVARDFLIALNKELKKQDKEIAALRQELESLKAS</sequence>
<evidence type="ECO:0000313" key="3">
    <source>
        <dbReference type="Proteomes" id="UP001301216"/>
    </source>
</evidence>
<proteinExistence type="predicted"/>
<keyword evidence="3" id="KW-1185">Reference proteome</keyword>
<organism evidence="2 3">
    <name type="scientific">Ochrobactrum chromiisoli</name>
    <dbReference type="NCBI Taxonomy" id="2993941"/>
    <lineage>
        <taxon>Bacteria</taxon>
        <taxon>Pseudomonadati</taxon>
        <taxon>Pseudomonadota</taxon>
        <taxon>Alphaproteobacteria</taxon>
        <taxon>Hyphomicrobiales</taxon>
        <taxon>Brucellaceae</taxon>
        <taxon>Brucella/Ochrobactrum group</taxon>
        <taxon>Ochrobactrum</taxon>
    </lineage>
</organism>
<keyword evidence="1" id="KW-0175">Coiled coil</keyword>